<dbReference type="Pfam" id="PF12836">
    <property type="entry name" value="HHH_3"/>
    <property type="match status" value="1"/>
</dbReference>
<dbReference type="KEGG" id="lri:NCTC12151_02330"/>
<dbReference type="NCBIfam" id="TIGR00426">
    <property type="entry name" value="competence protein ComEA helix-hairpin-helix repeat region"/>
    <property type="match status" value="1"/>
</dbReference>
<feature type="signal peptide" evidence="1">
    <location>
        <begin position="1"/>
        <end position="25"/>
    </location>
</feature>
<organism evidence="2 3">
    <name type="scientific">Leminorella richardii</name>
    <dbReference type="NCBI Taxonomy" id="158841"/>
    <lineage>
        <taxon>Bacteria</taxon>
        <taxon>Pseudomonadati</taxon>
        <taxon>Pseudomonadota</taxon>
        <taxon>Gammaproteobacteria</taxon>
        <taxon>Enterobacterales</taxon>
        <taxon>Budviciaceae</taxon>
        <taxon>Leminorella</taxon>
    </lineage>
</organism>
<sequence length="118" mass="12545">MKKSVSTLLTVLFSGSLLFSSLAYAQESQPEAASTPPTTVEQPAAAKGKKALINEQVSINQATAEALSEVMLGIGLKKAQSIVNYREQNGPFSSIEQLQDVPGIGLATVERNLSRLKL</sequence>
<feature type="chain" id="PRO_5015898566" evidence="1">
    <location>
        <begin position="26"/>
        <end position="118"/>
    </location>
</feature>
<dbReference type="InterPro" id="IPR010994">
    <property type="entry name" value="RuvA_2-like"/>
</dbReference>
<gene>
    <name evidence="2" type="ORF">NCTC12151_02330</name>
</gene>
<dbReference type="EMBL" id="LS483470">
    <property type="protein sequence ID" value="SQI41772.1"/>
    <property type="molecule type" value="Genomic_DNA"/>
</dbReference>
<keyword evidence="3" id="KW-1185">Reference proteome</keyword>
<dbReference type="GO" id="GO:0015627">
    <property type="term" value="C:type II protein secretion system complex"/>
    <property type="evidence" value="ECO:0007669"/>
    <property type="project" value="TreeGrafter"/>
</dbReference>
<evidence type="ECO:0000313" key="3">
    <source>
        <dbReference type="Proteomes" id="UP000249005"/>
    </source>
</evidence>
<dbReference type="PANTHER" id="PTHR21180:SF32">
    <property type="entry name" value="ENDONUCLEASE_EXONUCLEASE_PHOSPHATASE FAMILY DOMAIN-CONTAINING PROTEIN 1"/>
    <property type="match status" value="1"/>
</dbReference>
<dbReference type="InterPro" id="IPR051675">
    <property type="entry name" value="Endo/Exo/Phosphatase_dom_1"/>
</dbReference>
<dbReference type="GO" id="GO:0015628">
    <property type="term" value="P:protein secretion by the type II secretion system"/>
    <property type="evidence" value="ECO:0007669"/>
    <property type="project" value="TreeGrafter"/>
</dbReference>
<keyword evidence="1" id="KW-0732">Signal</keyword>
<dbReference type="InterPro" id="IPR004509">
    <property type="entry name" value="Competence_ComEA_HhH"/>
</dbReference>
<evidence type="ECO:0000313" key="2">
    <source>
        <dbReference type="EMBL" id="SQI41772.1"/>
    </source>
</evidence>
<evidence type="ECO:0000256" key="1">
    <source>
        <dbReference type="SAM" id="SignalP"/>
    </source>
</evidence>
<dbReference type="RefSeq" id="WP_111740790.1">
    <property type="nucleotide sequence ID" value="NZ_LR698987.1"/>
</dbReference>
<dbReference type="SUPFAM" id="SSF47781">
    <property type="entry name" value="RuvA domain 2-like"/>
    <property type="match status" value="1"/>
</dbReference>
<dbReference type="PANTHER" id="PTHR21180">
    <property type="entry name" value="ENDONUCLEASE/EXONUCLEASE/PHOSPHATASE FAMILY DOMAIN-CONTAINING PROTEIN 1"/>
    <property type="match status" value="1"/>
</dbReference>
<reference evidence="2 3" key="1">
    <citation type="submission" date="2018-06" db="EMBL/GenBank/DDBJ databases">
        <authorList>
            <consortium name="Pathogen Informatics"/>
            <person name="Doyle S."/>
        </authorList>
    </citation>
    <scope>NUCLEOTIDE SEQUENCE [LARGE SCALE GENOMIC DNA]</scope>
    <source>
        <strain evidence="2 3">NCTC12151</strain>
    </source>
</reference>
<dbReference type="Gene3D" id="1.10.150.280">
    <property type="entry name" value="AF1531-like domain"/>
    <property type="match status" value="1"/>
</dbReference>
<dbReference type="AlphaFoldDB" id="A0A2X4V4R3"/>
<dbReference type="Proteomes" id="UP000249005">
    <property type="component" value="Chromosome 1"/>
</dbReference>
<name>A0A2X4V4R3_9GAMM</name>
<dbReference type="OrthoDB" id="7510573at2"/>
<proteinExistence type="predicted"/>
<protein>
    <submittedName>
        <fullName evidence="2">Competence protein ComEA helix-hairpin-helix repeat region</fullName>
    </submittedName>
</protein>
<accession>A0A2X4V4R3</accession>